<sequence>MKKLTEKQNKVACLIQKDMAVIKFPFDKMGKICGLTGKEVLYITKEFLNKKIVRRFGAILRHQKAGYTKNALVVWSVPAKQIEQTGNILSSYGFVSHCYERNPAFKEKYNLFTMIHFKDENILPLLRDMVTATGIDEYLILESIHEYKKKSPEYFS</sequence>
<organism evidence="2">
    <name type="scientific">hydrocarbon metagenome</name>
    <dbReference type="NCBI Taxonomy" id="938273"/>
    <lineage>
        <taxon>unclassified sequences</taxon>
        <taxon>metagenomes</taxon>
        <taxon>ecological metagenomes</taxon>
    </lineage>
</organism>
<reference evidence="2" key="1">
    <citation type="journal article" date="2015" name="Proc. Natl. Acad. Sci. U.S.A.">
        <title>Networks of energetic and metabolic interactions define dynamics in microbial communities.</title>
        <authorList>
            <person name="Embree M."/>
            <person name="Liu J.K."/>
            <person name="Al-Bassam M.M."/>
            <person name="Zengler K."/>
        </authorList>
    </citation>
    <scope>NUCLEOTIDE SEQUENCE</scope>
</reference>
<comment type="caution">
    <text evidence="2">The sequence shown here is derived from an EMBL/GenBank/DDBJ whole genome shotgun (WGS) entry which is preliminary data.</text>
</comment>
<name>A0A0W8FSR7_9ZZZZ</name>
<dbReference type="PANTHER" id="PTHR43413:SF1">
    <property type="entry name" value="SIROHEME DECARBOXYLASE NIRL SUBUNIT"/>
    <property type="match status" value="1"/>
</dbReference>
<evidence type="ECO:0000313" key="2">
    <source>
        <dbReference type="EMBL" id="KUG23910.1"/>
    </source>
</evidence>
<accession>A0A0W8FSR7</accession>
<dbReference type="InterPro" id="IPR040523">
    <property type="entry name" value="AsnC_trans_reg2"/>
</dbReference>
<dbReference type="EMBL" id="LNQE01000880">
    <property type="protein sequence ID" value="KUG23910.1"/>
    <property type="molecule type" value="Genomic_DNA"/>
</dbReference>
<protein>
    <submittedName>
        <fullName evidence="2">Heme biosynthesis protein</fullName>
    </submittedName>
</protein>
<feature type="domain" description="Siroheme decarboxylase AsnC-like ligand binding" evidence="1">
    <location>
        <begin position="64"/>
        <end position="148"/>
    </location>
</feature>
<dbReference type="PANTHER" id="PTHR43413">
    <property type="entry name" value="TRANSCRIPTIONAL REGULATOR, ASNC FAMILY"/>
    <property type="match status" value="1"/>
</dbReference>
<dbReference type="Gene3D" id="3.30.70.3460">
    <property type="match status" value="1"/>
</dbReference>
<gene>
    <name evidence="2" type="ORF">ASZ90_006314</name>
</gene>
<proteinExistence type="predicted"/>
<dbReference type="AlphaFoldDB" id="A0A0W8FSR7"/>
<dbReference type="InterPro" id="IPR050684">
    <property type="entry name" value="HTH-Siroheme_Decarb"/>
</dbReference>
<dbReference type="Pfam" id="PF17805">
    <property type="entry name" value="AsnC_trans_reg2"/>
    <property type="match status" value="1"/>
</dbReference>
<evidence type="ECO:0000259" key="1">
    <source>
        <dbReference type="Pfam" id="PF17805"/>
    </source>
</evidence>